<dbReference type="EMBL" id="HE956709">
    <property type="protein sequence ID" value="CCI88670.1"/>
    <property type="molecule type" value="Genomic_DNA"/>
</dbReference>
<name>I7KR39_BPPR1</name>
<organism evidence="1 2">
    <name type="scientific">Yersinia phage phiR1-RT</name>
    <dbReference type="NCBI Taxonomy" id="1206558"/>
    <lineage>
        <taxon>Viruses</taxon>
        <taxon>Duplodnaviria</taxon>
        <taxon>Heunggongvirae</taxon>
        <taxon>Uroviricota</taxon>
        <taxon>Caudoviricetes</taxon>
        <taxon>Pantevenvirales</taxon>
        <taxon>Straboviridae</taxon>
        <taxon>Tevenvirinae</taxon>
        <taxon>Tegunavirus</taxon>
        <taxon>Tegunavirus r1rt</taxon>
    </lineage>
</organism>
<dbReference type="Proteomes" id="UP000002909">
    <property type="component" value="Segment"/>
</dbReference>
<dbReference type="RefSeq" id="YP_007235929.1">
    <property type="nucleotide sequence ID" value="NC_019909.1"/>
</dbReference>
<protein>
    <submittedName>
        <fullName evidence="1">Uncharacterized protein</fullName>
    </submittedName>
</protein>
<accession>I7KR39</accession>
<evidence type="ECO:0000313" key="1">
    <source>
        <dbReference type="EMBL" id="CCI88670.1"/>
    </source>
</evidence>
<gene>
    <name evidence="1" type="primary">g096</name>
    <name evidence="1" type="ORF">BN80_096</name>
</gene>
<organismHost>
    <name type="scientific">Yersinia enterocolitica</name>
    <dbReference type="NCBI Taxonomy" id="630"/>
</organismHost>
<dbReference type="GeneID" id="14295580"/>
<proteinExistence type="predicted"/>
<keyword evidence="2" id="KW-1185">Reference proteome</keyword>
<sequence length="38" mass="4375">MLMLESYTDTTARITRENISNSGWTVDLAEIEPFILEN</sequence>
<dbReference type="KEGG" id="vg:14295580"/>
<reference evidence="1 2" key="1">
    <citation type="submission" date="2012-06" db="EMBL/GenBank/DDBJ databases">
        <title>Genomic characterization of five bacteriophages specific for Yersinia species.</title>
        <authorList>
            <person name="Skurnik M."/>
            <person name="Nawaz A."/>
            <person name="Happonen L."/>
            <person name="Butcher S."/>
            <person name="Mattinen L."/>
        </authorList>
    </citation>
    <scope>NUCLEOTIDE SEQUENCE [LARGE SCALE GENOMIC DNA]</scope>
</reference>
<evidence type="ECO:0000313" key="2">
    <source>
        <dbReference type="Proteomes" id="UP000002909"/>
    </source>
</evidence>